<gene>
    <name evidence="2" type="ORF">BVL52_08535</name>
</gene>
<organism evidence="2 3">
    <name type="scientific">Pseudomonas oryzihabitans</name>
    <dbReference type="NCBI Taxonomy" id="47885"/>
    <lineage>
        <taxon>Bacteria</taxon>
        <taxon>Pseudomonadati</taxon>
        <taxon>Pseudomonadota</taxon>
        <taxon>Gammaproteobacteria</taxon>
        <taxon>Pseudomonadales</taxon>
        <taxon>Pseudomonadaceae</taxon>
        <taxon>Pseudomonas</taxon>
    </lineage>
</organism>
<dbReference type="RefSeq" id="WP_077171663.1">
    <property type="nucleotide sequence ID" value="NZ_MTLN01000004.1"/>
</dbReference>
<comment type="caution">
    <text evidence="2">The sequence shown here is derived from an EMBL/GenBank/DDBJ whole genome shotgun (WGS) entry which is preliminary data.</text>
</comment>
<name>A0ABX3ITI0_9PSED</name>
<sequence>MSGTVTACAKHRITPAWGYSECPGCEVESLRAEIEQLKEENAELQRLHGYWKQRAKSAEGHLFSSDFQAACRQLHSMTSFHETPIEQMDVSQQAKIHRAVCGVLATVNHQRAARRPKDLDQAMTKEQP</sequence>
<feature type="coiled-coil region" evidence="1">
    <location>
        <begin position="27"/>
        <end position="54"/>
    </location>
</feature>
<keyword evidence="1" id="KW-0175">Coiled coil</keyword>
<keyword evidence="3" id="KW-1185">Reference proteome</keyword>
<evidence type="ECO:0000313" key="2">
    <source>
        <dbReference type="EMBL" id="ONN71681.1"/>
    </source>
</evidence>
<reference evidence="2 3" key="1">
    <citation type="submission" date="2017-01" db="EMBL/GenBank/DDBJ databases">
        <title>Pseudomonas psychrotolerans genome sequencing and assembly.</title>
        <authorList>
            <person name="Vyas B."/>
            <person name="Mayilraj S."/>
        </authorList>
    </citation>
    <scope>NUCLEOTIDE SEQUENCE [LARGE SCALE GENOMIC DNA]</scope>
    <source>
        <strain evidence="2 3">SDS18</strain>
    </source>
</reference>
<accession>A0ABX3ITI0</accession>
<evidence type="ECO:0000256" key="1">
    <source>
        <dbReference type="SAM" id="Coils"/>
    </source>
</evidence>
<protein>
    <submittedName>
        <fullName evidence="2">Uncharacterized protein</fullName>
    </submittedName>
</protein>
<evidence type="ECO:0000313" key="3">
    <source>
        <dbReference type="Proteomes" id="UP000189310"/>
    </source>
</evidence>
<dbReference type="Proteomes" id="UP000189310">
    <property type="component" value="Unassembled WGS sequence"/>
</dbReference>
<proteinExistence type="predicted"/>
<dbReference type="EMBL" id="MTLN01000004">
    <property type="protein sequence ID" value="ONN71681.1"/>
    <property type="molecule type" value="Genomic_DNA"/>
</dbReference>